<keyword evidence="3" id="KW-1185">Reference proteome</keyword>
<protein>
    <submittedName>
        <fullName evidence="1">RxLR effector candidate protein</fullName>
    </submittedName>
</protein>
<dbReference type="InParanoid" id="M4BW37"/>
<accession>M4BW37</accession>
<dbReference type="Proteomes" id="UP000011713">
    <property type="component" value="Unassembled WGS sequence"/>
</dbReference>
<reference evidence="3" key="1">
    <citation type="journal article" date="2010" name="Science">
        <title>Signatures of adaptation to obligate biotrophy in the Hyaloperonospora arabidopsidis genome.</title>
        <authorList>
            <person name="Baxter L."/>
            <person name="Tripathy S."/>
            <person name="Ishaque N."/>
            <person name="Boot N."/>
            <person name="Cabral A."/>
            <person name="Kemen E."/>
            <person name="Thines M."/>
            <person name="Ah-Fong A."/>
            <person name="Anderson R."/>
            <person name="Badejoko W."/>
            <person name="Bittner-Eddy P."/>
            <person name="Boore J.L."/>
            <person name="Chibucos M.C."/>
            <person name="Coates M."/>
            <person name="Dehal P."/>
            <person name="Delehaunty K."/>
            <person name="Dong S."/>
            <person name="Downton P."/>
            <person name="Dumas B."/>
            <person name="Fabro G."/>
            <person name="Fronick C."/>
            <person name="Fuerstenberg S.I."/>
            <person name="Fulton L."/>
            <person name="Gaulin E."/>
            <person name="Govers F."/>
            <person name="Hughes L."/>
            <person name="Humphray S."/>
            <person name="Jiang R.H."/>
            <person name="Judelson H."/>
            <person name="Kamoun S."/>
            <person name="Kyung K."/>
            <person name="Meijer H."/>
            <person name="Minx P."/>
            <person name="Morris P."/>
            <person name="Nelson J."/>
            <person name="Phuntumart V."/>
            <person name="Qutob D."/>
            <person name="Rehmany A."/>
            <person name="Rougon-Cardoso A."/>
            <person name="Ryden P."/>
            <person name="Torto-Alalibo T."/>
            <person name="Studholme D."/>
            <person name="Wang Y."/>
            <person name="Win J."/>
            <person name="Wood J."/>
            <person name="Clifton S.W."/>
            <person name="Rogers J."/>
            <person name="Van den Ackerveken G."/>
            <person name="Jones J.D."/>
            <person name="McDowell J.M."/>
            <person name="Beynon J."/>
            <person name="Tyler B.M."/>
        </authorList>
    </citation>
    <scope>NUCLEOTIDE SEQUENCE [LARGE SCALE GENOMIC DNA]</scope>
    <source>
        <strain evidence="3">Emoy2</strain>
    </source>
</reference>
<evidence type="ECO:0000313" key="2">
    <source>
        <dbReference type="EnsemblProtists" id="HpaP810738"/>
    </source>
</evidence>
<dbReference type="EnsemblProtists" id="HpaT810738">
    <property type="protein sequence ID" value="HpaP810738"/>
    <property type="gene ID" value="HpaG810738"/>
</dbReference>
<evidence type="ECO:0000313" key="3">
    <source>
        <dbReference type="Proteomes" id="UP000011713"/>
    </source>
</evidence>
<sequence length="422" mass="48387">MGSLLGQSNHLHGLSRIPSRAGWDIADKARYETRQSVGWDMTQSHLVQHWRPRGDARRFITFKLPEEPRVVSMPLHVGLPIALFFLLWCNADSVLAGGNKLNRTTLDLDSVVYVKKNSSTLLGAQDLSIAGSTPRSDQKTEARGIGGVLDWLSNSFSRDRRPDKAFKSLGLNKLDGKFENEPKVKKWFDRMRQYRAREPHHVLFSDSEVFCLLGEHAPVETVLKVLKGNGMGDYAEMLRVDLEQPNSIMMEGLFNQWIEAKLHPSRVYHLLGLKTGEGLLTDSMTLDLTENLEVHRWLTYTARYTDSSRYKSVSTFSKYEKDSAYGKVEEMLLSKKSGDEGQARCEFKYAVFLQTMKKDKDLTMFADRLIHYQHFRLGKATEVLQLDFLRQLEHEKTHLNPKADDSRTLAIKAYYHYQAPLE</sequence>
<proteinExistence type="evidence at transcript level"/>
<dbReference type="EMBL" id="AB922330">
    <property type="protein sequence ID" value="BAP68905.1"/>
    <property type="molecule type" value="mRNA"/>
</dbReference>
<dbReference type="AlphaFoldDB" id="M4BW37"/>
<dbReference type="HOGENOM" id="CLU_651265_0_0_1"/>
<evidence type="ECO:0000313" key="1">
    <source>
        <dbReference type="EMBL" id="BAP68905.1"/>
    </source>
</evidence>
<reference evidence="2" key="3">
    <citation type="submission" date="2015-06" db="UniProtKB">
        <authorList>
            <consortium name="EnsemblProtists"/>
        </authorList>
    </citation>
    <scope>IDENTIFICATION</scope>
    <source>
        <strain evidence="2">Emoy2</strain>
    </source>
</reference>
<reference evidence="1" key="2">
    <citation type="journal article" date="2014" name="PLoS Pathog.">
        <title>Expression profiling during arabidopsis/downy mildew interaction reveals a highly-expressed effector that attenuates responses to salicylic acid.</title>
        <authorList>
            <person name="Asai S."/>
            <person name="Rallapalli G."/>
            <person name="Piquerez S.J.M."/>
            <person name="Caillaud M.C."/>
            <person name="Furzer O.J."/>
            <person name="Ishaque N."/>
            <person name="Wirthmueller L."/>
            <person name="Fabro G."/>
            <person name="Shirasu K."/>
            <person name="Jones J.D.G."/>
        </authorList>
    </citation>
    <scope>NUCLEOTIDE SEQUENCE</scope>
    <source>
        <strain evidence="1">Emoy2</strain>
    </source>
</reference>
<dbReference type="VEuPathDB" id="FungiDB:HpaG810738"/>
<dbReference type="EMBL" id="JH597991">
    <property type="status" value="NOT_ANNOTATED_CDS"/>
    <property type="molecule type" value="Genomic_DNA"/>
</dbReference>
<gene>
    <name evidence="1" type="primary">HaRxLL24</name>
</gene>
<organism evidence="2 3">
    <name type="scientific">Hyaloperonospora arabidopsidis (strain Emoy2)</name>
    <name type="common">Downy mildew agent</name>
    <name type="synonym">Peronospora arabidopsidis</name>
    <dbReference type="NCBI Taxonomy" id="559515"/>
    <lineage>
        <taxon>Eukaryota</taxon>
        <taxon>Sar</taxon>
        <taxon>Stramenopiles</taxon>
        <taxon>Oomycota</taxon>
        <taxon>Peronosporomycetes</taxon>
        <taxon>Peronosporales</taxon>
        <taxon>Peronosporaceae</taxon>
        <taxon>Hyaloperonospora</taxon>
    </lineage>
</organism>
<name>M4BW37_HYAAE</name>